<evidence type="ECO:0000313" key="4">
    <source>
        <dbReference type="Proteomes" id="UP001596388"/>
    </source>
</evidence>
<proteinExistence type="predicted"/>
<dbReference type="Pfam" id="PF13460">
    <property type="entry name" value="NAD_binding_10"/>
    <property type="match status" value="1"/>
</dbReference>
<feature type="compositionally biased region" description="Acidic residues" evidence="1">
    <location>
        <begin position="329"/>
        <end position="340"/>
    </location>
</feature>
<evidence type="ECO:0000256" key="1">
    <source>
        <dbReference type="SAM" id="MobiDB-lite"/>
    </source>
</evidence>
<dbReference type="GeneID" id="79269066"/>
<keyword evidence="4" id="KW-1185">Reference proteome</keyword>
<dbReference type="RefSeq" id="WP_276238486.1">
    <property type="nucleotide sequence ID" value="NZ_CP119989.1"/>
</dbReference>
<organism evidence="3 4">
    <name type="scientific">Halobaculum marinum</name>
    <dbReference type="NCBI Taxonomy" id="3031996"/>
    <lineage>
        <taxon>Archaea</taxon>
        <taxon>Methanobacteriati</taxon>
        <taxon>Methanobacteriota</taxon>
        <taxon>Stenosarchaea group</taxon>
        <taxon>Halobacteria</taxon>
        <taxon>Halobacteriales</taxon>
        <taxon>Haloferacaceae</taxon>
        <taxon>Halobaculum</taxon>
    </lineage>
</organism>
<dbReference type="Gene3D" id="3.40.50.720">
    <property type="entry name" value="NAD(P)-binding Rossmann-like Domain"/>
    <property type="match status" value="1"/>
</dbReference>
<protein>
    <submittedName>
        <fullName evidence="3">NAD(P)H-binding protein</fullName>
    </submittedName>
</protein>
<feature type="region of interest" description="Disordered" evidence="1">
    <location>
        <begin position="310"/>
        <end position="347"/>
    </location>
</feature>
<accession>A0ABD5WUQ8</accession>
<dbReference type="PANTHER" id="PTHR12126">
    <property type="entry name" value="NADH-UBIQUINONE OXIDOREDUCTASE 39 KDA SUBUNIT-RELATED"/>
    <property type="match status" value="1"/>
</dbReference>
<dbReference type="SUPFAM" id="SSF51735">
    <property type="entry name" value="NAD(P)-binding Rossmann-fold domains"/>
    <property type="match status" value="1"/>
</dbReference>
<dbReference type="PANTHER" id="PTHR12126:SF11">
    <property type="entry name" value="NADH DEHYDROGENASE [UBIQUINONE] 1 ALPHA SUBCOMPLEX SUBUNIT 9, MITOCHONDRIAL"/>
    <property type="match status" value="1"/>
</dbReference>
<dbReference type="InterPro" id="IPR051207">
    <property type="entry name" value="ComplexI_NDUFA9_subunit"/>
</dbReference>
<gene>
    <name evidence="3" type="ORF">ACFQKD_06935</name>
</gene>
<dbReference type="EMBL" id="JBHTAG010000002">
    <property type="protein sequence ID" value="MFC7097036.1"/>
    <property type="molecule type" value="Genomic_DNA"/>
</dbReference>
<reference evidence="3 4" key="1">
    <citation type="journal article" date="2019" name="Int. J. Syst. Evol. Microbiol.">
        <title>The Global Catalogue of Microorganisms (GCM) 10K type strain sequencing project: providing services to taxonomists for standard genome sequencing and annotation.</title>
        <authorList>
            <consortium name="The Broad Institute Genomics Platform"/>
            <consortium name="The Broad Institute Genome Sequencing Center for Infectious Disease"/>
            <person name="Wu L."/>
            <person name="Ma J."/>
        </authorList>
    </citation>
    <scope>NUCLEOTIDE SEQUENCE [LARGE SCALE GENOMIC DNA]</scope>
    <source>
        <strain evidence="3 4">DT55</strain>
    </source>
</reference>
<dbReference type="AlphaFoldDB" id="A0ABD5WUQ8"/>
<name>A0ABD5WUQ8_9EURY</name>
<evidence type="ECO:0000259" key="2">
    <source>
        <dbReference type="Pfam" id="PF13460"/>
    </source>
</evidence>
<dbReference type="InterPro" id="IPR036291">
    <property type="entry name" value="NAD(P)-bd_dom_sf"/>
</dbReference>
<comment type="caution">
    <text evidence="3">The sequence shown here is derived from an EMBL/GenBank/DDBJ whole genome shotgun (WGS) entry which is preliminary data.</text>
</comment>
<evidence type="ECO:0000313" key="3">
    <source>
        <dbReference type="EMBL" id="MFC7097036.1"/>
    </source>
</evidence>
<sequence length="347" mass="36631">MRVLVTGATGFVGRRLVPALLAAGHEVVALVRDADRYDAPDDVRVLEGDLLAADEVRLVTGPGETSAQPLGRWLAALDCDAAYYLVHSMGEDGDFAEADRRAATTFADAASAGGLDRVVYLGGLGEEGEDRSDLSEHLRSRREVGAILAAGEYDLTTLRAAVIVGAGSASFEIIRQLAARLPVMVTPRWVRTECQPIFVDDVVAYLVGVLDAPKTAGGTYDIGGPDVLTYEEMLRRTRRALGGRLYVVPVPVLTPRLSSGWVRLVTDVPDDLVDPLVDGLRTPVVVGDDAIREHVPVELTPFDEALAVALAGTDEGVDPPGERGAETPADPDDDAGDDPAAESGVSA</sequence>
<dbReference type="InterPro" id="IPR016040">
    <property type="entry name" value="NAD(P)-bd_dom"/>
</dbReference>
<dbReference type="Proteomes" id="UP001596388">
    <property type="component" value="Unassembled WGS sequence"/>
</dbReference>
<feature type="domain" description="NAD(P)-binding" evidence="2">
    <location>
        <begin position="7"/>
        <end position="159"/>
    </location>
</feature>